<reference evidence="3" key="2">
    <citation type="submission" date="2020-05" db="UniProtKB">
        <authorList>
            <consortium name="EnsemblMetazoa"/>
        </authorList>
    </citation>
    <scope>IDENTIFICATION</scope>
    <source>
        <strain evidence="3">wikel</strain>
    </source>
</reference>
<reference evidence="2 4" key="1">
    <citation type="submission" date="2008-03" db="EMBL/GenBank/DDBJ databases">
        <title>Annotation of Ixodes scapularis.</title>
        <authorList>
            <consortium name="Ixodes scapularis Genome Project Consortium"/>
            <person name="Caler E."/>
            <person name="Hannick L.I."/>
            <person name="Bidwell S."/>
            <person name="Joardar V."/>
            <person name="Thiagarajan M."/>
            <person name="Amedeo P."/>
            <person name="Galinsky K.J."/>
            <person name="Schobel S."/>
            <person name="Inman J."/>
            <person name="Hostetler J."/>
            <person name="Miller J."/>
            <person name="Hammond M."/>
            <person name="Megy K."/>
            <person name="Lawson D."/>
            <person name="Kodira C."/>
            <person name="Sutton G."/>
            <person name="Meyer J."/>
            <person name="Hill C.A."/>
            <person name="Birren B."/>
            <person name="Nene V."/>
            <person name="Collins F."/>
            <person name="Alarcon-Chaidez F."/>
            <person name="Wikel S."/>
            <person name="Strausberg R."/>
        </authorList>
    </citation>
    <scope>NUCLEOTIDE SEQUENCE [LARGE SCALE GENOMIC DNA]</scope>
    <source>
        <strain evidence="4">Wikel</strain>
        <strain evidence="2">Wikel colony</strain>
    </source>
</reference>
<organism>
    <name type="scientific">Ixodes scapularis</name>
    <name type="common">Black-legged tick</name>
    <name type="synonym">Deer tick</name>
    <dbReference type="NCBI Taxonomy" id="6945"/>
    <lineage>
        <taxon>Eukaryota</taxon>
        <taxon>Metazoa</taxon>
        <taxon>Ecdysozoa</taxon>
        <taxon>Arthropoda</taxon>
        <taxon>Chelicerata</taxon>
        <taxon>Arachnida</taxon>
        <taxon>Acari</taxon>
        <taxon>Parasitiformes</taxon>
        <taxon>Ixodida</taxon>
        <taxon>Ixodoidea</taxon>
        <taxon>Ixodidae</taxon>
        <taxon>Ixodinae</taxon>
        <taxon>Ixodes</taxon>
    </lineage>
</organism>
<feature type="non-terminal residue" evidence="2">
    <location>
        <position position="1"/>
    </location>
</feature>
<feature type="compositionally biased region" description="Polar residues" evidence="1">
    <location>
        <begin position="296"/>
        <end position="337"/>
    </location>
</feature>
<dbReference type="EnsemblMetazoa" id="ISCW010001-RA">
    <property type="protein sequence ID" value="ISCW010001-PA"/>
    <property type="gene ID" value="ISCW010001"/>
</dbReference>
<feature type="compositionally biased region" description="Basic and acidic residues" evidence="1">
    <location>
        <begin position="201"/>
        <end position="229"/>
    </location>
</feature>
<dbReference type="Proteomes" id="UP000001555">
    <property type="component" value="Unassembled WGS sequence"/>
</dbReference>
<dbReference type="VEuPathDB" id="VectorBase:ISCW010001"/>
<evidence type="ECO:0000313" key="3">
    <source>
        <dbReference type="EnsemblMetazoa" id="ISCW010001-PA"/>
    </source>
</evidence>
<protein>
    <submittedName>
        <fullName evidence="2 3">Uncharacterized protein</fullName>
    </submittedName>
</protein>
<feature type="compositionally biased region" description="Polar residues" evidence="1">
    <location>
        <begin position="255"/>
        <end position="271"/>
    </location>
</feature>
<feature type="non-terminal residue" evidence="2">
    <location>
        <position position="337"/>
    </location>
</feature>
<dbReference type="EMBL" id="ABJB010108479">
    <property type="status" value="NOT_ANNOTATED_CDS"/>
    <property type="molecule type" value="Genomic_DNA"/>
</dbReference>
<evidence type="ECO:0000313" key="2">
    <source>
        <dbReference type="EMBL" id="EEC12206.1"/>
    </source>
</evidence>
<dbReference type="EMBL" id="DS829542">
    <property type="protein sequence ID" value="EEC12206.1"/>
    <property type="molecule type" value="Genomic_DNA"/>
</dbReference>
<proteinExistence type="predicted"/>
<feature type="region of interest" description="Disordered" evidence="1">
    <location>
        <begin position="201"/>
        <end position="337"/>
    </location>
</feature>
<evidence type="ECO:0000256" key="1">
    <source>
        <dbReference type="SAM" id="MobiDB-lite"/>
    </source>
</evidence>
<dbReference type="InParanoid" id="B7Q034"/>
<keyword evidence="4" id="KW-1185">Reference proteome</keyword>
<sequence length="337" mass="35852">TDSWSNRVSITVSSDFHKANTDVGVTGADTTTSLDAEKVTSDLKSSSVSMIATEDFDETTVNSRNTGLGMTPSPDSQEVLTTTGSTISEAMTRINTKRHVTTGEESAVGRTADDEITNTSEELVSASVSTGSTGAAIDTQSILTDSSSARSTNFTETNFYMSTVETFTNTKTVNARTGILSDTTSDALTLEYTTSVAATTREKTINQETDKCPNEKCSTHEPKDDKPVTEETASDGSTSDKFTFDAPSKEKQTTEHVWTQSTGIPVTQTTSRETTRLKETTYTTEKTGIMPESGSDGVNSNQTTSNGINEEKPTSAQTTGISTDGATFSSTLRPPVT</sequence>
<evidence type="ECO:0000313" key="4">
    <source>
        <dbReference type="Proteomes" id="UP000001555"/>
    </source>
</evidence>
<dbReference type="VEuPathDB" id="VectorBase:ISCI010001"/>
<accession>B7Q034</accession>
<gene>
    <name evidence="2" type="ORF">IscW_ISCW010001</name>
</gene>
<dbReference type="AlphaFoldDB" id="B7Q034"/>
<dbReference type="PaxDb" id="6945-B7Q034"/>
<dbReference type="HOGENOM" id="CLU_825327_0_0_1"/>
<dbReference type="STRING" id="6945.B7Q034"/>
<name>B7Q034_IXOSC</name>